<accession>A0AAP0IA59</accession>
<gene>
    <name evidence="1" type="ORF">Scep_019042</name>
</gene>
<dbReference type="EMBL" id="JBBNAG010000008">
    <property type="protein sequence ID" value="KAK9111523.1"/>
    <property type="molecule type" value="Genomic_DNA"/>
</dbReference>
<evidence type="ECO:0000313" key="1">
    <source>
        <dbReference type="EMBL" id="KAK9111523.1"/>
    </source>
</evidence>
<organism evidence="1 2">
    <name type="scientific">Stephania cephalantha</name>
    <dbReference type="NCBI Taxonomy" id="152367"/>
    <lineage>
        <taxon>Eukaryota</taxon>
        <taxon>Viridiplantae</taxon>
        <taxon>Streptophyta</taxon>
        <taxon>Embryophyta</taxon>
        <taxon>Tracheophyta</taxon>
        <taxon>Spermatophyta</taxon>
        <taxon>Magnoliopsida</taxon>
        <taxon>Ranunculales</taxon>
        <taxon>Menispermaceae</taxon>
        <taxon>Menispermoideae</taxon>
        <taxon>Cissampelideae</taxon>
        <taxon>Stephania</taxon>
    </lineage>
</organism>
<comment type="caution">
    <text evidence="1">The sequence shown here is derived from an EMBL/GenBank/DDBJ whole genome shotgun (WGS) entry which is preliminary data.</text>
</comment>
<dbReference type="AlphaFoldDB" id="A0AAP0IA59"/>
<reference evidence="1 2" key="1">
    <citation type="submission" date="2024-01" db="EMBL/GenBank/DDBJ databases">
        <title>Genome assemblies of Stephania.</title>
        <authorList>
            <person name="Yang L."/>
        </authorList>
    </citation>
    <scope>NUCLEOTIDE SEQUENCE [LARGE SCALE GENOMIC DNA]</scope>
    <source>
        <strain evidence="1">JXDWG</strain>
        <tissue evidence="1">Leaf</tissue>
    </source>
</reference>
<proteinExistence type="predicted"/>
<name>A0AAP0IA59_9MAGN</name>
<evidence type="ECO:0000313" key="2">
    <source>
        <dbReference type="Proteomes" id="UP001419268"/>
    </source>
</evidence>
<sequence length="64" mass="7410">MNKNSNHRHHRFKSVNHRLSLSLIPPIFNNVANPHLSTHLDAFVFFTQKPKPISLSQIQKTPLN</sequence>
<keyword evidence="2" id="KW-1185">Reference proteome</keyword>
<dbReference type="Proteomes" id="UP001419268">
    <property type="component" value="Unassembled WGS sequence"/>
</dbReference>
<protein>
    <submittedName>
        <fullName evidence="1">Uncharacterized protein</fullName>
    </submittedName>
</protein>